<evidence type="ECO:0000256" key="1">
    <source>
        <dbReference type="SAM" id="Phobius"/>
    </source>
</evidence>
<dbReference type="EMBL" id="WIGO01000200">
    <property type="protein sequence ID" value="KAF6824073.1"/>
    <property type="molecule type" value="Genomic_DNA"/>
</dbReference>
<proteinExistence type="predicted"/>
<keyword evidence="1" id="KW-1133">Transmembrane helix</keyword>
<keyword evidence="1" id="KW-0812">Transmembrane</keyword>
<dbReference type="Proteomes" id="UP000654918">
    <property type="component" value="Unassembled WGS sequence"/>
</dbReference>
<evidence type="ECO:0000313" key="3">
    <source>
        <dbReference type="Proteomes" id="UP000654918"/>
    </source>
</evidence>
<protein>
    <recommendedName>
        <fullName evidence="4">Fungal N-terminal domain-containing protein</fullName>
    </recommendedName>
</protein>
<sequence length="383" mass="42601">MHLTITIDEDDLSLYTNMAEVLGVIAAMIQLAQFGDKFAKELRRFSHFSSSRAQQVKQHAAQARNFSTSISTARLSLLQHSERHPKSPVIRYISSRQVCSGLDENAEFVRDRIYEATIRTKKLMRIKSSPVLFVKWFYYKDSIFLPFAEMESLKTCLLLLMTSALLESCMAERRELPSDANEKMETLDREMLEVQDDRRTTNTNSSFSMMQSGRSAALVIKAVIQLGTSLVETGEVPEAPLVSPLSSVASLVAPTTESSQSLPQTGSLQSPLATFRMQNISLLDNQHPPNQRSRLVFDTESARSVNGYVTSSTGWKVPATAIVLDSMEDNVISMVEAHRLGIIVEPQDDGEVVTLLFNDGSHTDSVGRASLTDSFDHKANEKT</sequence>
<name>A0A8H6N8Y5_9PEZI</name>
<organism evidence="2 3">
    <name type="scientific">Colletotrichum plurivorum</name>
    <dbReference type="NCBI Taxonomy" id="2175906"/>
    <lineage>
        <taxon>Eukaryota</taxon>
        <taxon>Fungi</taxon>
        <taxon>Dikarya</taxon>
        <taxon>Ascomycota</taxon>
        <taxon>Pezizomycotina</taxon>
        <taxon>Sordariomycetes</taxon>
        <taxon>Hypocreomycetidae</taxon>
        <taxon>Glomerellales</taxon>
        <taxon>Glomerellaceae</taxon>
        <taxon>Colletotrichum</taxon>
        <taxon>Colletotrichum orchidearum species complex</taxon>
    </lineage>
</organism>
<evidence type="ECO:0000313" key="2">
    <source>
        <dbReference type="EMBL" id="KAF6824073.1"/>
    </source>
</evidence>
<gene>
    <name evidence="2" type="ORF">CPLU01_11069</name>
</gene>
<keyword evidence="1" id="KW-0472">Membrane</keyword>
<evidence type="ECO:0008006" key="4">
    <source>
        <dbReference type="Google" id="ProtNLM"/>
    </source>
</evidence>
<comment type="caution">
    <text evidence="2">The sequence shown here is derived from an EMBL/GenBank/DDBJ whole genome shotgun (WGS) entry which is preliminary data.</text>
</comment>
<feature type="transmembrane region" description="Helical" evidence="1">
    <location>
        <begin position="12"/>
        <end position="34"/>
    </location>
</feature>
<keyword evidence="3" id="KW-1185">Reference proteome</keyword>
<reference evidence="2" key="1">
    <citation type="journal article" date="2020" name="Phytopathology">
        <title>Genome Sequence Resources of Colletotrichum truncatum, C. plurivorum, C. musicola, and C. sojae: Four Species Pathogenic to Soybean (Glycine max).</title>
        <authorList>
            <person name="Rogerio F."/>
            <person name="Boufleur T.R."/>
            <person name="Ciampi-Guillardi M."/>
            <person name="Sukno S.A."/>
            <person name="Thon M.R."/>
            <person name="Massola Junior N.S."/>
            <person name="Baroncelli R."/>
        </authorList>
    </citation>
    <scope>NUCLEOTIDE SEQUENCE</scope>
    <source>
        <strain evidence="2">LFN00145</strain>
    </source>
</reference>
<accession>A0A8H6N8Y5</accession>
<dbReference type="AlphaFoldDB" id="A0A8H6N8Y5"/>